<dbReference type="EMBL" id="NKQK01000029">
    <property type="protein sequence ID" value="PSR84554.1"/>
    <property type="molecule type" value="Genomic_DNA"/>
</dbReference>
<evidence type="ECO:0000313" key="1">
    <source>
        <dbReference type="EMBL" id="PSR84554.1"/>
    </source>
</evidence>
<dbReference type="OMA" id="KFAEVGC"/>
<dbReference type="STRING" id="1590841.A0A2R6P2N7"/>
<dbReference type="OrthoDB" id="1731546at2759"/>
<dbReference type="Proteomes" id="UP000241394">
    <property type="component" value="Chromosome LG29"/>
</dbReference>
<sequence>MDDAPPATVQHVTKASSDQLLQKFAQVGPESEGKKVLQLAKRRRNRIAAEIDDQCESPSRRRLLLSPEAAERRSSSVIRRLGIGRSRTRVREFKNKSIWGTIGKTWRRTVDGASKVFLEKHHNRHKRLINDIA</sequence>
<dbReference type="InParanoid" id="A0A2R6P2N7"/>
<dbReference type="FunCoup" id="A0A2R6P2N7">
    <property type="interactions" value="493"/>
</dbReference>
<gene>
    <name evidence="1" type="ORF">CEY00_Acc32639</name>
</gene>
<dbReference type="PANTHER" id="PTHR36355">
    <property type="entry name" value="EXPRESSED PROTEIN"/>
    <property type="match status" value="1"/>
</dbReference>
<comment type="caution">
    <text evidence="1">The sequence shown here is derived from an EMBL/GenBank/DDBJ whole genome shotgun (WGS) entry which is preliminary data.</text>
</comment>
<protein>
    <submittedName>
        <fullName evidence="1">Kinesin-like protein</fullName>
    </submittedName>
</protein>
<evidence type="ECO:0000313" key="2">
    <source>
        <dbReference type="Proteomes" id="UP000241394"/>
    </source>
</evidence>
<dbReference type="Gramene" id="PSR84554">
    <property type="protein sequence ID" value="PSR84554"/>
    <property type="gene ID" value="CEY00_Acc32639"/>
</dbReference>
<dbReference type="AlphaFoldDB" id="A0A2R6P2N7"/>
<reference evidence="2" key="2">
    <citation type="journal article" date="2018" name="BMC Genomics">
        <title>A manually annotated Actinidia chinensis var. chinensis (kiwifruit) genome highlights the challenges associated with draft genomes and gene prediction in plants.</title>
        <authorList>
            <person name="Pilkington S.M."/>
            <person name="Crowhurst R."/>
            <person name="Hilario E."/>
            <person name="Nardozza S."/>
            <person name="Fraser L."/>
            <person name="Peng Y."/>
            <person name="Gunaseelan K."/>
            <person name="Simpson R."/>
            <person name="Tahir J."/>
            <person name="Deroles S.C."/>
            <person name="Templeton K."/>
            <person name="Luo Z."/>
            <person name="Davy M."/>
            <person name="Cheng C."/>
            <person name="McNeilage M."/>
            <person name="Scaglione D."/>
            <person name="Liu Y."/>
            <person name="Zhang Q."/>
            <person name="Datson P."/>
            <person name="De Silva N."/>
            <person name="Gardiner S.E."/>
            <person name="Bassett H."/>
            <person name="Chagne D."/>
            <person name="McCallum J."/>
            <person name="Dzierzon H."/>
            <person name="Deng C."/>
            <person name="Wang Y.Y."/>
            <person name="Barron L."/>
            <person name="Manako K."/>
            <person name="Bowen J."/>
            <person name="Foster T.M."/>
            <person name="Erridge Z.A."/>
            <person name="Tiffin H."/>
            <person name="Waite C.N."/>
            <person name="Davies K.M."/>
            <person name="Grierson E.P."/>
            <person name="Laing W.A."/>
            <person name="Kirk R."/>
            <person name="Chen X."/>
            <person name="Wood M."/>
            <person name="Montefiori M."/>
            <person name="Brummell D.A."/>
            <person name="Schwinn K.E."/>
            <person name="Catanach A."/>
            <person name="Fullerton C."/>
            <person name="Li D."/>
            <person name="Meiyalaghan S."/>
            <person name="Nieuwenhuizen N."/>
            <person name="Read N."/>
            <person name="Prakash R."/>
            <person name="Hunter D."/>
            <person name="Zhang H."/>
            <person name="McKenzie M."/>
            <person name="Knabel M."/>
            <person name="Harris A."/>
            <person name="Allan A.C."/>
            <person name="Gleave A."/>
            <person name="Chen A."/>
            <person name="Janssen B.J."/>
            <person name="Plunkett B."/>
            <person name="Ampomah-Dwamena C."/>
            <person name="Voogd C."/>
            <person name="Leif D."/>
            <person name="Lafferty D."/>
            <person name="Souleyre E.J.F."/>
            <person name="Varkonyi-Gasic E."/>
            <person name="Gambi F."/>
            <person name="Hanley J."/>
            <person name="Yao J.L."/>
            <person name="Cheung J."/>
            <person name="David K.M."/>
            <person name="Warren B."/>
            <person name="Marsh K."/>
            <person name="Snowden K.C."/>
            <person name="Lin-Wang K."/>
            <person name="Brian L."/>
            <person name="Martinez-Sanchez M."/>
            <person name="Wang M."/>
            <person name="Ileperuma N."/>
            <person name="Macnee N."/>
            <person name="Campin R."/>
            <person name="McAtee P."/>
            <person name="Drummond R.S.M."/>
            <person name="Espley R.V."/>
            <person name="Ireland H.S."/>
            <person name="Wu R."/>
            <person name="Atkinson R.G."/>
            <person name="Karunairetnam S."/>
            <person name="Bulley S."/>
            <person name="Chunkath S."/>
            <person name="Hanley Z."/>
            <person name="Storey R."/>
            <person name="Thrimawithana A.H."/>
            <person name="Thomson S."/>
            <person name="David C."/>
            <person name="Testolin R."/>
            <person name="Huang H."/>
            <person name="Hellens R.P."/>
            <person name="Schaffer R.J."/>
        </authorList>
    </citation>
    <scope>NUCLEOTIDE SEQUENCE [LARGE SCALE GENOMIC DNA]</scope>
    <source>
        <strain evidence="2">cv. Red5</strain>
    </source>
</reference>
<organism evidence="1 2">
    <name type="scientific">Actinidia chinensis var. chinensis</name>
    <name type="common">Chinese soft-hair kiwi</name>
    <dbReference type="NCBI Taxonomy" id="1590841"/>
    <lineage>
        <taxon>Eukaryota</taxon>
        <taxon>Viridiplantae</taxon>
        <taxon>Streptophyta</taxon>
        <taxon>Embryophyta</taxon>
        <taxon>Tracheophyta</taxon>
        <taxon>Spermatophyta</taxon>
        <taxon>Magnoliopsida</taxon>
        <taxon>eudicotyledons</taxon>
        <taxon>Gunneridae</taxon>
        <taxon>Pentapetalae</taxon>
        <taxon>asterids</taxon>
        <taxon>Ericales</taxon>
        <taxon>Actinidiaceae</taxon>
        <taxon>Actinidia</taxon>
    </lineage>
</organism>
<accession>A0A2R6P2N7</accession>
<proteinExistence type="predicted"/>
<reference evidence="1 2" key="1">
    <citation type="submission" date="2017-07" db="EMBL/GenBank/DDBJ databases">
        <title>An improved, manually edited Actinidia chinensis var. chinensis (kiwifruit) genome highlights the challenges associated with draft genomes and gene prediction in plants.</title>
        <authorList>
            <person name="Pilkington S."/>
            <person name="Crowhurst R."/>
            <person name="Hilario E."/>
            <person name="Nardozza S."/>
            <person name="Fraser L."/>
            <person name="Peng Y."/>
            <person name="Gunaseelan K."/>
            <person name="Simpson R."/>
            <person name="Tahir J."/>
            <person name="Deroles S."/>
            <person name="Templeton K."/>
            <person name="Luo Z."/>
            <person name="Davy M."/>
            <person name="Cheng C."/>
            <person name="Mcneilage M."/>
            <person name="Scaglione D."/>
            <person name="Liu Y."/>
            <person name="Zhang Q."/>
            <person name="Datson P."/>
            <person name="De Silva N."/>
            <person name="Gardiner S."/>
            <person name="Bassett H."/>
            <person name="Chagne D."/>
            <person name="Mccallum J."/>
            <person name="Dzierzon H."/>
            <person name="Deng C."/>
            <person name="Wang Y.-Y."/>
            <person name="Barron N."/>
            <person name="Manako K."/>
            <person name="Bowen J."/>
            <person name="Foster T."/>
            <person name="Erridge Z."/>
            <person name="Tiffin H."/>
            <person name="Waite C."/>
            <person name="Davies K."/>
            <person name="Grierson E."/>
            <person name="Laing W."/>
            <person name="Kirk R."/>
            <person name="Chen X."/>
            <person name="Wood M."/>
            <person name="Montefiori M."/>
            <person name="Brummell D."/>
            <person name="Schwinn K."/>
            <person name="Catanach A."/>
            <person name="Fullerton C."/>
            <person name="Li D."/>
            <person name="Meiyalaghan S."/>
            <person name="Nieuwenhuizen N."/>
            <person name="Read N."/>
            <person name="Prakash R."/>
            <person name="Hunter D."/>
            <person name="Zhang H."/>
            <person name="Mckenzie M."/>
            <person name="Knabel M."/>
            <person name="Harris A."/>
            <person name="Allan A."/>
            <person name="Chen A."/>
            <person name="Janssen B."/>
            <person name="Plunkett B."/>
            <person name="Dwamena C."/>
            <person name="Voogd C."/>
            <person name="Leif D."/>
            <person name="Lafferty D."/>
            <person name="Souleyre E."/>
            <person name="Varkonyi-Gasic E."/>
            <person name="Gambi F."/>
            <person name="Hanley J."/>
            <person name="Yao J.-L."/>
            <person name="Cheung J."/>
            <person name="David K."/>
            <person name="Warren B."/>
            <person name="Marsh K."/>
            <person name="Snowden K."/>
            <person name="Lin-Wang K."/>
            <person name="Brian L."/>
            <person name="Martinez-Sanchez M."/>
            <person name="Wang M."/>
            <person name="Ileperuma N."/>
            <person name="Macnee N."/>
            <person name="Campin R."/>
            <person name="Mcatee P."/>
            <person name="Drummond R."/>
            <person name="Espley R."/>
            <person name="Ireland H."/>
            <person name="Wu R."/>
            <person name="Atkinson R."/>
            <person name="Karunairetnam S."/>
            <person name="Bulley S."/>
            <person name="Chunkath S."/>
            <person name="Hanley Z."/>
            <person name="Storey R."/>
            <person name="Thrimawithana A."/>
            <person name="Thomson S."/>
            <person name="David C."/>
            <person name="Testolin R."/>
        </authorList>
    </citation>
    <scope>NUCLEOTIDE SEQUENCE [LARGE SCALE GENOMIC DNA]</scope>
    <source>
        <strain evidence="2">cv. Red5</strain>
        <tissue evidence="1">Young leaf</tissue>
    </source>
</reference>
<dbReference type="PANTHER" id="PTHR36355:SF1">
    <property type="entry name" value="EXPRESSED PROTEIN"/>
    <property type="match status" value="1"/>
</dbReference>
<name>A0A2R6P2N7_ACTCC</name>
<keyword evidence="2" id="KW-1185">Reference proteome</keyword>